<dbReference type="AlphaFoldDB" id="A0A146KDC9"/>
<organism evidence="1">
    <name type="scientific">Trepomonas sp. PC1</name>
    <dbReference type="NCBI Taxonomy" id="1076344"/>
    <lineage>
        <taxon>Eukaryota</taxon>
        <taxon>Metamonada</taxon>
        <taxon>Diplomonadida</taxon>
        <taxon>Hexamitidae</taxon>
        <taxon>Hexamitinae</taxon>
        <taxon>Trepomonas</taxon>
    </lineage>
</organism>
<evidence type="ECO:0000313" key="1">
    <source>
        <dbReference type="EMBL" id="JAP93695.1"/>
    </source>
</evidence>
<protein>
    <submittedName>
        <fullName evidence="1">Uncharacterized protein</fullName>
    </submittedName>
</protein>
<dbReference type="InterPro" id="IPR038835">
    <property type="entry name" value="Giardin_beta-like"/>
</dbReference>
<accession>A0A146KDC9</accession>
<proteinExistence type="predicted"/>
<feature type="non-terminal residue" evidence="1">
    <location>
        <position position="249"/>
    </location>
</feature>
<feature type="non-terminal residue" evidence="1">
    <location>
        <position position="1"/>
    </location>
</feature>
<reference evidence="1" key="1">
    <citation type="submission" date="2015-07" db="EMBL/GenBank/DDBJ databases">
        <title>Adaptation to a free-living lifestyle via gene acquisitions in the diplomonad Trepomonas sp. PC1.</title>
        <authorList>
            <person name="Xu F."/>
            <person name="Jerlstrom-Hultqvist J."/>
            <person name="Kolisko M."/>
            <person name="Simpson A.G.B."/>
            <person name="Roger A.J."/>
            <person name="Svard S.G."/>
            <person name="Andersson J.O."/>
        </authorList>
    </citation>
    <scope>NUCLEOTIDE SEQUENCE</scope>
    <source>
        <strain evidence="1">PC1</strain>
    </source>
</reference>
<dbReference type="PANTHER" id="PTHR37027:SF2">
    <property type="entry name" value="CHROMOSOME UNDETERMINED SCAFFOLD_148, WHOLE GENOME SHOTGUN SEQUENCE"/>
    <property type="match status" value="1"/>
</dbReference>
<gene>
    <name evidence="1" type="ORF">TPC1_13926</name>
</gene>
<dbReference type="EMBL" id="GDID01002911">
    <property type="protein sequence ID" value="JAP93695.1"/>
    <property type="molecule type" value="Transcribed_RNA"/>
</dbReference>
<dbReference type="PANTHER" id="PTHR37027">
    <property type="entry name" value="KDE4"/>
    <property type="match status" value="1"/>
</dbReference>
<name>A0A146KDC9_9EUKA</name>
<sequence>PRQNIERSTSIQRLKSLKETLDQTAMQNRISAEQSSKEIELRVMQMQQKVDKQNQTDQQKFALLQDQLQKLFGATAAERTSRDLMNQRKSKEIELIQTSFIQQFENELRVREEAKVKLAQVLADRTLFNANDFVKLHDEGDRVEQTNFKFMKENVTQIVQQMQIDREETDSRYHQLIQHLDQETLELRTLILNESQEAELMQQQFADTFKKVCLMLQQKLLAERQEREIKEEQIINLLEQVCIKVEEYN</sequence>